<name>A0ABV8AV23_9BACT</name>
<keyword evidence="1" id="KW-0472">Membrane</keyword>
<accession>A0ABV8AV23</accession>
<dbReference type="RefSeq" id="WP_377907202.1">
    <property type="nucleotide sequence ID" value="NZ_JBHRZS010000007.1"/>
</dbReference>
<feature type="transmembrane region" description="Helical" evidence="1">
    <location>
        <begin position="42"/>
        <end position="61"/>
    </location>
</feature>
<dbReference type="Proteomes" id="UP001595805">
    <property type="component" value="Unassembled WGS sequence"/>
</dbReference>
<comment type="caution">
    <text evidence="2">The sequence shown here is derived from an EMBL/GenBank/DDBJ whole genome shotgun (WGS) entry which is preliminary data.</text>
</comment>
<proteinExistence type="predicted"/>
<dbReference type="EMBL" id="JBHRZS010000007">
    <property type="protein sequence ID" value="MFC3881852.1"/>
    <property type="molecule type" value="Genomic_DNA"/>
</dbReference>
<feature type="transmembrane region" description="Helical" evidence="1">
    <location>
        <begin position="68"/>
        <end position="89"/>
    </location>
</feature>
<keyword evidence="1" id="KW-1133">Transmembrane helix</keyword>
<evidence type="ECO:0000256" key="1">
    <source>
        <dbReference type="SAM" id="Phobius"/>
    </source>
</evidence>
<sequence>MILIILFGFLIGPYLAIAQVNKNAAIAGMSTLENFRETKTMNTGVEIGVILISLLGLSAWTNYYAEPLILGGIFWAGLLFGPVIAIYSFCSGILSVSVRQGSVGSINPSSSYLLEPII</sequence>
<evidence type="ECO:0000313" key="2">
    <source>
        <dbReference type="EMBL" id="MFC3881852.1"/>
    </source>
</evidence>
<gene>
    <name evidence="2" type="ORF">ACFOSV_16775</name>
</gene>
<organism evidence="2 3">
    <name type="scientific">Algoriphagus namhaensis</name>
    <dbReference type="NCBI Taxonomy" id="915353"/>
    <lineage>
        <taxon>Bacteria</taxon>
        <taxon>Pseudomonadati</taxon>
        <taxon>Bacteroidota</taxon>
        <taxon>Cytophagia</taxon>
        <taxon>Cytophagales</taxon>
        <taxon>Cyclobacteriaceae</taxon>
        <taxon>Algoriphagus</taxon>
    </lineage>
</organism>
<protein>
    <submittedName>
        <fullName evidence="2">Uncharacterized protein</fullName>
    </submittedName>
</protein>
<keyword evidence="1" id="KW-0812">Transmembrane</keyword>
<evidence type="ECO:0000313" key="3">
    <source>
        <dbReference type="Proteomes" id="UP001595805"/>
    </source>
</evidence>
<keyword evidence="3" id="KW-1185">Reference proteome</keyword>
<reference evidence="3" key="1">
    <citation type="journal article" date="2019" name="Int. J. Syst. Evol. Microbiol.">
        <title>The Global Catalogue of Microorganisms (GCM) 10K type strain sequencing project: providing services to taxonomists for standard genome sequencing and annotation.</title>
        <authorList>
            <consortium name="The Broad Institute Genomics Platform"/>
            <consortium name="The Broad Institute Genome Sequencing Center for Infectious Disease"/>
            <person name="Wu L."/>
            <person name="Ma J."/>
        </authorList>
    </citation>
    <scope>NUCLEOTIDE SEQUENCE [LARGE SCALE GENOMIC DNA]</scope>
    <source>
        <strain evidence="3">CCUG 60523</strain>
    </source>
</reference>